<dbReference type="InterPro" id="IPR016024">
    <property type="entry name" value="ARM-type_fold"/>
</dbReference>
<evidence type="ECO:0000256" key="7">
    <source>
        <dbReference type="ARBA" id="ARBA00023242"/>
    </source>
</evidence>
<dbReference type="Pfam" id="PF08163">
    <property type="entry name" value="DNAPKcs_CC3"/>
    <property type="match status" value="1"/>
</dbReference>
<evidence type="ECO:0000259" key="10">
    <source>
        <dbReference type="PROSITE" id="PS51189"/>
    </source>
</evidence>
<reference evidence="12" key="2">
    <citation type="submission" date="2017-05" db="UniProtKB">
        <authorList>
            <consortium name="EnsemblMetazoa"/>
        </authorList>
    </citation>
    <scope>IDENTIFICATION</scope>
</reference>
<dbReference type="PANTHER" id="PTHR11139:SF68">
    <property type="entry name" value="DNA-DEPENDENT PROTEIN KINASE CATALYTIC SUBUNIT"/>
    <property type="match status" value="1"/>
</dbReference>
<feature type="domain" description="FAT" evidence="10">
    <location>
        <begin position="2896"/>
        <end position="3561"/>
    </location>
</feature>
<keyword evidence="4" id="KW-0418">Kinase</keyword>
<comment type="subcellular location">
    <subcellularLocation>
        <location evidence="1">Nucleus</location>
        <location evidence="1">Nucleolus</location>
    </subcellularLocation>
</comment>
<evidence type="ECO:0000259" key="11">
    <source>
        <dbReference type="PROSITE" id="PS51190"/>
    </source>
</evidence>
<dbReference type="InterPro" id="IPR014009">
    <property type="entry name" value="PIK_FAT"/>
</dbReference>
<proteinExistence type="inferred from homology"/>
<dbReference type="Pfam" id="PF20500">
    <property type="entry name" value="DNA-PKcs_N"/>
    <property type="match status" value="1"/>
</dbReference>
<dbReference type="Gene3D" id="1.10.1070.11">
    <property type="entry name" value="Phosphatidylinositol 3-/4-kinase, catalytic domain"/>
    <property type="match status" value="1"/>
</dbReference>
<dbReference type="SUPFAM" id="SSF48371">
    <property type="entry name" value="ARM repeat"/>
    <property type="match status" value="3"/>
</dbReference>
<feature type="region of interest" description="Disordered" evidence="8">
    <location>
        <begin position="2069"/>
        <end position="2100"/>
    </location>
</feature>
<evidence type="ECO:0000256" key="5">
    <source>
        <dbReference type="ARBA" id="ARBA00022553"/>
    </source>
</evidence>
<dbReference type="InterPro" id="IPR003151">
    <property type="entry name" value="PIK-rel_kinase_FAT"/>
</dbReference>
<keyword evidence="5" id="KW-0597">Phosphoprotein</keyword>
<dbReference type="eggNOG" id="KOG0891">
    <property type="taxonomic scope" value="Eukaryota"/>
</dbReference>
<dbReference type="InterPro" id="IPR000403">
    <property type="entry name" value="PI3/4_kinase_cat_dom"/>
</dbReference>
<dbReference type="Pfam" id="PF20502">
    <property type="entry name" value="DNAPKcs_CC1-2"/>
    <property type="match status" value="1"/>
</dbReference>
<dbReference type="Pfam" id="PF00454">
    <property type="entry name" value="PI3_PI4_kinase"/>
    <property type="match status" value="1"/>
</dbReference>
<dbReference type="Gene3D" id="3.30.1010.10">
    <property type="entry name" value="Phosphatidylinositol 3-kinase Catalytic Subunit, Chain A, domain 4"/>
    <property type="match status" value="1"/>
</dbReference>
<dbReference type="InterPro" id="IPR046804">
    <property type="entry name" value="DNA-PKcs_N"/>
</dbReference>
<evidence type="ECO:0000256" key="3">
    <source>
        <dbReference type="ARBA" id="ARBA00018077"/>
    </source>
</evidence>
<dbReference type="PROSITE" id="PS51189">
    <property type="entry name" value="FAT"/>
    <property type="match status" value="1"/>
</dbReference>
<dbReference type="OrthoDB" id="431717at2759"/>
<evidence type="ECO:0000256" key="1">
    <source>
        <dbReference type="ARBA" id="ARBA00004604"/>
    </source>
</evidence>
<dbReference type="InterPro" id="IPR046803">
    <property type="entry name" value="DNAPKcs_CC1-2"/>
</dbReference>
<evidence type="ECO:0000256" key="4">
    <source>
        <dbReference type="ARBA" id="ARBA00022527"/>
    </source>
</evidence>
<dbReference type="CDD" id="cd05172">
    <property type="entry name" value="PIKKc_DNA-PK"/>
    <property type="match status" value="1"/>
</dbReference>
<dbReference type="KEGG" id="aqu:100633457"/>
<dbReference type="eggNOG" id="KOG3601">
    <property type="taxonomic scope" value="Eukaryota"/>
</dbReference>
<sequence length="4157" mass="469354">MESRIESLWESLHSSSPQRYSYATEVASDLYSLCVEQITESELAYSSSVLFNPDNGILKFLHDVTTLEEFASCKEELLKLLSNFVKNLSRRVLSHIVPITDVCVFIFMREKSAKVKNATLNLLINTLELCGKTEYSHDLDIPKIADKFFQAALLPTKHSATIRGGIYHLLGVLCEWFPEHLVKISSRLIDIYMSNLKSEMTVKKTKKPELPIISGCLYGLTAYLNNFSQSASEGSVYAQDIYKYTRMAIDPLANLTRYEVPRAGLSLISRHAAQFREYLVKDSEHMYESLSSWSNHKNKECRVVAVNAIGSFFREVSTQISDPSISRELGISNYKFFMKCFRSLMNDPDINHRLLSIAVKGYGHFAKPCRLYGSMEDLHFMFGEMVQRSEQLFLASVDFTTSSSSVAFEERFLLPTFIEALANISKEIQNLPDVCLSSLQKLSVLLFHCYPFLSSHVRYQGSVSLLKLIMAVSSIPTSFKQFLSHIVYQGVIRSCSLPVVIEAVQGDDSAVVTAAPLADSNDKVMSYLDYVQLWIQLIDYKKLKGMGMDFDLELRQSIHQLVYSEFIQSLLNILRKLDFTTASTTEDGIMANEGEGGGGSGGGDPVITSDPVLGRQPAVPKDFQIFINLVELAKKVIPSVSLSLFTPWILTFSQEVVSLATRYPLVSGFYKLLTVCLSICNKTHFFDVHDLSGQGTGDDDVAMETEERTDRQSCYFLFSSFIKEVVVQMQQYKDDLLASCLHLILVLPKEMVVSDFKELIPAIKLALRIGMGYLPLAKSVMEALEKWTLYIVESDKMDTLQCLVNEILPLLADYLKATSVQLKEEEDGGRGKQYATKRYARMKMVEKWSEGLHQGSRDDITSVRRRILLLLGSLGGVVNESLSKVPSQHSLVSWDSDRRLGFAVPFSDLKPEIYLDPYLPTVCELALSSSDRQTKVAACEFLHAAMLFVIGKGTQQSVQKKNPMTKLYQKLIPVALQLACDVDRVAEQLFRPLVFQMIHWFTRNTQYESPDTVTLLEAILEGIEHPTNASLRDFSAQCIKEFLVWSIKQTSKKQQERSPMNTKSLLKRLYSMSGHPSTAKRLGAALAFNSIYTVLREEESLVDVFIIEMLVVMVNSLKLAHKDAQSIGTVDQCSLSLDHMSRIIKAKSSTCLSKANKNRRVPRGLKSADLSILTAWLLAQCGSIETEARKMCRKLLVQLAPPSSNVVNIRMWIRKTIESEGGNYFVTRFESHGHSGILKAPTLAPAPNINIAINWLQSLQAAVDNYRWLLKEQYVSPREIFSSTSSSNLFKSIDHFLKCIALVGIEGVVNSPEVAMATSIHERGEYQRNKWCTIELLLTFIELLLTKHTSETVSFEYVPDSLWSQELYTIVMDSLFYSSLVNTAPDDPSTAKRISEAAVSCLTAMCTSLPIDVKQNLIAYIASNINTGQTNNVINRLPVSYNESTTSSGILLFNRLVQGHIYLAESNKCLSDVLKSMGISEEESLAMRLYTNALTIIRGISSSPGDGTPGYYMPPLHKLTGELLLKLGLELSDSVEPFLLLVLSPAQSGAGASFAAQDGLLLYITYSGLINNKLLLHIKMAIDVLLKNAKTHPQQVSVILNLLLEYVQKDFKINNNNNNKETVETLCTELISHWQDLSLWWEDGSKDLKSAAVTLLQKIIALKPKLLLKSADVSKPLVDMYTAMIGDEKLELNFKAVMIDLLPSFLLLSSPEHQSQLKGSLNRLVSLQFPLTSSELPAGGPLLNEYTNIIEKLCNSLVASGSLVLLELIINIMCREVRHVCEEKIQTSLHQFISKLSEDGVDALKFVYEMFKNDKDFPVAAVKGIGERLCVPLFTECSSAVLLEFFVLKISDVMCIMEAKLARVTDPKLECQLVHKSCCFQFIEILYTRLPSSLISSMESTVNTAYCNGSPQTGKELTQAITKCCHGAKSEDLHGDRTHYETRRQYHCHAYNTLMSVISCTQSKPQFFVGFLFKEDVVKGQLLWDNIIDCEKKYEFQVDFEAPLKRRKQITSIRDDLKQSTAAGNSSGSPSSSPSTRPRYISSQYLSDSSLSTDVSQYDFTLPHHHQYGSVGGGASTESSSIDEDSGNSQEASSYVVSEEQLEEDDLNIHECMTPLMKLLDHMIINKITPAPSGDSPEMPPWMTPLHKRMTDSRTGRNIKLFIVRLITNRPKIFQPYAKHWLPVLTQFILSGDSTAGMGGAVGGGENGLDYFTVDAIATMLSWSSTAIIEDRFLGSQLLEYIMLRSNHKNRSILRNNLEIVRTMVELWKDKIDIPTRVLYDQFSNSDKSTVSNLSGIQLVGIAVANELNPYDTNTAGSLDQGLYYKIFVNNLTFKYKLIYAAAAEVLGMIMKRMAESYDPFLDRLEEMVGEQLFKLSQPLEKSEDKFITCLHKITLCYNKIVPRFVEKLLFLLPSLQGVFRSSCLEILDTQADVQPQFYLKLKDKGFHTMISHRDEATQTASLSIVQKLLVQLTNDQLSEIVPILIASFSKHGSIQCRIVLYNILMRVYNKLCTDDQSESDDSVKMIRSISRDQLLLGLGDESNEVKLKMYEYWNQESNLSSNTLDRLTQLLVTLYSKKTETQFLYHATNLLLELTSRSPDYNRVLFDTPLSECRFEDYKEIDLSWQQRHLQMTPLFAATQLSQTQSDTGSIGTGMLRATVQQSLAFTPTQGQESSYNWMTPSAQSVDYSVPSFTVGATPTSDSSLLFTRPTMRPPLKNPLRISAERLGKVGESEGGETKEEKRKQVLQLKKRALKDKEMVSSFFAMNEARKKMRREELKKQRRAARQSYVVMYRKYRMGELPDIQIKHSELIRPLQALAQNDSGLARLLFCSLFNSIFSQLDHLLTEEDAAATKGVIEGNINTILDCSTQYYPPFIGSLQDICYYENSLKIKPPSITTSSLASKQEFTGIMLLEKQLLLNVDSSKSAKRSRTNKSNEVTETWIELARLYKSLEDYDVLHGIFTNLDDTKDVTRKALEAEERGDYLTALNLYKKAIDFDWPQGESPPQVEEDLWEDSLLNAYSHLTKWKDLEKASTCNIGEETNSKLEQLWKDSYCQEHYLPFVLSSKLKLWCTDDSDHGLASFLDKSLSEEANRSVLESHYPQELTLSYVLRDDYDRAYYYLSLSLKAKQQIWSVQDGISSSTGAVSSTVQSLQRLTEMNEFITFMKSNDNFSSPGPVNNLLRKWRKRFPDPKLDPVPIWDDIITTRWMMLRKISTKLQDSVLSQQCEYLLDDDGSSCSVDSMMKNENINMFMRAADAARTQSNYPVAENYLKIVEKSILKDFPDNYFIQLRWLHSLIKVRLDRIHQDPSPTDMEAVISLTCQMDNFKGRLGGSGKGAISSKPFISQHHVLLGKLLNKMAEIFATPEDGMLALSALSNDGNTKLNSLIGGTPSTSTKAISEGLWIQALSSFNAGVRSGTTLNPLTKDPVPTVQSLEELFGFCDNALRQEDHDDEQSTGLDTKSFPSIIINHTLTAMSLGSSKARELFPRLLQLVEAHPDTMDLMINKSSTIPCWMFIGWINQMIALVDKPESRAVHDILIRIADTYPQSLYYAFRMSSSGYKFGHNNSEGKELFEKLKEKLQSQLMDEFIAALEQLNSPELAWKDWYDNELKPLVGSVTVPKRDKNAIKRVWEQMYSQLLETRSGLGDKSLYGGSPSLQKGARQKTFAQAYAKNIEDKFGKGGAKIISMSGTQLASAFNEVYNKMRESLNKFSSSALLKDYSPWLDTFRQEDYLQVIEVPGLYDGRSKPLPEYHAKITRFDAKVLILSSLRKPKRLTIIGDDTREYMFLVKGGEDLRLDQRIEQLFETMNKVLSDDPICSQRRLNLRTYSVIPVTPRVGLIEWVRNTMPLKDFIQLSDPEKKSLPAASKMNQKWLEQKFGGSNYVNWYYEMYKKLKADEVKKEYRRIVSAVPWDLLRRSLISLASTSESFLLLRCTFIQSLSVINICQYILGIGDRHLSNFMVDMETGQLVGIDFGHAFHSATQFLPLPELMPFRLTPQFVNLLLPHKVSGQLRSCMIHTLRALRHSPTLLLNTMDVFIKEPSLEWESNAKKQALAQKINTDDNTWYPKEKVNICRKKLLGFNSSHLMLIDLEHGFKNKPEFKYLKGILLGDSSTNLRARVGKRCDSVEDQVDCLIDHATDSNVLGRTYGGWEAWV</sequence>
<dbReference type="InterPro" id="IPR012582">
    <property type="entry name" value="DNAPKcs_CC3"/>
</dbReference>
<keyword evidence="7" id="KW-0539">Nucleus</keyword>
<feature type="compositionally biased region" description="Polar residues" evidence="8">
    <location>
        <begin position="2087"/>
        <end position="2096"/>
    </location>
</feature>
<dbReference type="PROSITE" id="PS51190">
    <property type="entry name" value="FATC"/>
    <property type="match status" value="1"/>
</dbReference>
<evidence type="ECO:0000256" key="8">
    <source>
        <dbReference type="SAM" id="MobiDB-lite"/>
    </source>
</evidence>
<dbReference type="GO" id="GO:0006303">
    <property type="term" value="P:double-strand break repair via nonhomologous end joining"/>
    <property type="evidence" value="ECO:0007669"/>
    <property type="project" value="InterPro"/>
</dbReference>
<evidence type="ECO:0000259" key="9">
    <source>
        <dbReference type="PROSITE" id="PS50290"/>
    </source>
</evidence>
<keyword evidence="4" id="KW-0808">Transferase</keyword>
<dbReference type="InterPro" id="IPR011989">
    <property type="entry name" value="ARM-like"/>
</dbReference>
<name>A0A1X7VU01_AMPQE</name>
<dbReference type="Proteomes" id="UP000007879">
    <property type="component" value="Unassembled WGS sequence"/>
</dbReference>
<dbReference type="PROSITE" id="PS50290">
    <property type="entry name" value="PI3_4_KINASE_3"/>
    <property type="match status" value="1"/>
</dbReference>
<dbReference type="SMART" id="SM00146">
    <property type="entry name" value="PI3Kc"/>
    <property type="match status" value="1"/>
</dbReference>
<dbReference type="InterPro" id="IPR011009">
    <property type="entry name" value="Kinase-like_dom_sf"/>
</dbReference>
<dbReference type="GO" id="GO:0000723">
    <property type="term" value="P:telomere maintenance"/>
    <property type="evidence" value="ECO:0007669"/>
    <property type="project" value="TreeGrafter"/>
</dbReference>
<feature type="region of interest" description="Disordered" evidence="8">
    <location>
        <begin position="2016"/>
        <end position="2040"/>
    </location>
</feature>
<keyword evidence="4" id="KW-0723">Serine/threonine-protein kinase</keyword>
<dbReference type="Gene3D" id="1.25.10.10">
    <property type="entry name" value="Leucine-rich Repeat Variant"/>
    <property type="match status" value="1"/>
</dbReference>
<dbReference type="InterPro" id="IPR037706">
    <property type="entry name" value="DNA-PK_dom"/>
</dbReference>
<protein>
    <recommendedName>
        <fullName evidence="3">DNA-dependent protein kinase catalytic subunit</fullName>
    </recommendedName>
</protein>
<dbReference type="InParanoid" id="A0A1X7VU01"/>
<keyword evidence="6" id="KW-0227">DNA damage</keyword>
<comment type="similarity">
    <text evidence="2">Belongs to the PI3/PI4-kinase family.</text>
</comment>
<dbReference type="InterPro" id="IPR003152">
    <property type="entry name" value="FATC_dom"/>
</dbReference>
<dbReference type="STRING" id="400682.A0A1X7VU01"/>
<evidence type="ECO:0000313" key="13">
    <source>
        <dbReference type="Proteomes" id="UP000007879"/>
    </source>
</evidence>
<evidence type="ECO:0000313" key="12">
    <source>
        <dbReference type="EnsemblMetazoa" id="Aqu2.1.43354_001"/>
    </source>
</evidence>
<dbReference type="Pfam" id="PF02259">
    <property type="entry name" value="FAT"/>
    <property type="match status" value="1"/>
</dbReference>
<feature type="domain" description="PI3K/PI4K catalytic" evidence="9">
    <location>
        <begin position="3761"/>
        <end position="4088"/>
    </location>
</feature>
<evidence type="ECO:0000256" key="6">
    <source>
        <dbReference type="ARBA" id="ARBA00022763"/>
    </source>
</evidence>
<dbReference type="Pfam" id="PF19704">
    <property type="entry name" value="DNAPKcs_CC5"/>
    <property type="match status" value="1"/>
</dbReference>
<dbReference type="SMART" id="SM01344">
    <property type="entry name" value="NUC194"/>
    <property type="match status" value="1"/>
</dbReference>
<feature type="compositionally biased region" description="Low complexity" evidence="8">
    <location>
        <begin position="2020"/>
        <end position="2040"/>
    </location>
</feature>
<dbReference type="InterPro" id="IPR045581">
    <property type="entry name" value="DNAPKcs_CC5"/>
</dbReference>
<evidence type="ECO:0000256" key="2">
    <source>
        <dbReference type="ARBA" id="ARBA00011031"/>
    </source>
</evidence>
<dbReference type="InterPro" id="IPR050517">
    <property type="entry name" value="DDR_Repair_Kinase"/>
</dbReference>
<accession>A0A1X7VU01</accession>
<dbReference type="GO" id="GO:0004677">
    <property type="term" value="F:DNA-dependent protein kinase activity"/>
    <property type="evidence" value="ECO:0007669"/>
    <property type="project" value="InterPro"/>
</dbReference>
<feature type="domain" description="FATC" evidence="11">
    <location>
        <begin position="4125"/>
        <end position="4157"/>
    </location>
</feature>
<dbReference type="SUPFAM" id="SSF56112">
    <property type="entry name" value="Protein kinase-like (PK-like)"/>
    <property type="match status" value="1"/>
</dbReference>
<dbReference type="Pfam" id="PF02260">
    <property type="entry name" value="FATC"/>
    <property type="match status" value="1"/>
</dbReference>
<feature type="region of interest" description="Disordered" evidence="8">
    <location>
        <begin position="588"/>
        <end position="607"/>
    </location>
</feature>
<gene>
    <name evidence="12" type="primary">100633457</name>
</gene>
<dbReference type="GO" id="GO:0005730">
    <property type="term" value="C:nucleolus"/>
    <property type="evidence" value="ECO:0007669"/>
    <property type="project" value="UniProtKB-SubCell"/>
</dbReference>
<dbReference type="InterPro" id="IPR036940">
    <property type="entry name" value="PI3/4_kinase_cat_sf"/>
</dbReference>
<reference evidence="13" key="1">
    <citation type="journal article" date="2010" name="Nature">
        <title>The Amphimedon queenslandica genome and the evolution of animal complexity.</title>
        <authorList>
            <person name="Srivastava M."/>
            <person name="Simakov O."/>
            <person name="Chapman J."/>
            <person name="Fahey B."/>
            <person name="Gauthier M.E."/>
            <person name="Mitros T."/>
            <person name="Richards G.S."/>
            <person name="Conaco C."/>
            <person name="Dacre M."/>
            <person name="Hellsten U."/>
            <person name="Larroux C."/>
            <person name="Putnam N.H."/>
            <person name="Stanke M."/>
            <person name="Adamska M."/>
            <person name="Darling A."/>
            <person name="Degnan S.M."/>
            <person name="Oakley T.H."/>
            <person name="Plachetzki D.C."/>
            <person name="Zhai Y."/>
            <person name="Adamski M."/>
            <person name="Calcino A."/>
            <person name="Cummins S.F."/>
            <person name="Goodstein D.M."/>
            <person name="Harris C."/>
            <person name="Jackson D.J."/>
            <person name="Leys S.P."/>
            <person name="Shu S."/>
            <person name="Woodcroft B.J."/>
            <person name="Vervoort M."/>
            <person name="Kosik K.S."/>
            <person name="Manning G."/>
            <person name="Degnan B.M."/>
            <person name="Rokhsar D.S."/>
        </authorList>
    </citation>
    <scope>NUCLEOTIDE SEQUENCE [LARGE SCALE GENOMIC DNA]</scope>
</reference>
<dbReference type="SMART" id="SM01343">
    <property type="entry name" value="FATC"/>
    <property type="match status" value="1"/>
</dbReference>
<dbReference type="EnsemblMetazoa" id="XM_019997181.1">
    <property type="protein sequence ID" value="XP_019852740.1"/>
    <property type="gene ID" value="LOC100633457"/>
</dbReference>
<keyword evidence="13" id="KW-1185">Reference proteome</keyword>
<dbReference type="EnsemblMetazoa" id="Aqu2.1.43354_001">
    <property type="protein sequence ID" value="Aqu2.1.43354_001"/>
    <property type="gene ID" value="Aqu2.1.43354"/>
</dbReference>
<dbReference type="FunCoup" id="A0A1X7VU01">
    <property type="interactions" value="565"/>
</dbReference>
<organism evidence="12">
    <name type="scientific">Amphimedon queenslandica</name>
    <name type="common">Sponge</name>
    <dbReference type="NCBI Taxonomy" id="400682"/>
    <lineage>
        <taxon>Eukaryota</taxon>
        <taxon>Metazoa</taxon>
        <taxon>Porifera</taxon>
        <taxon>Demospongiae</taxon>
        <taxon>Heteroscleromorpha</taxon>
        <taxon>Haplosclerida</taxon>
        <taxon>Niphatidae</taxon>
        <taxon>Amphimedon</taxon>
    </lineage>
</organism>
<dbReference type="PANTHER" id="PTHR11139">
    <property type="entry name" value="ATAXIA TELANGIECTASIA MUTATED ATM -RELATED"/>
    <property type="match status" value="1"/>
</dbReference>
<feature type="compositionally biased region" description="Gly residues" evidence="8">
    <location>
        <begin position="594"/>
        <end position="604"/>
    </location>
</feature>